<keyword evidence="11" id="KW-1185">Reference proteome</keyword>
<dbReference type="EMBL" id="CP097508">
    <property type="protein sequence ID" value="URE12921.1"/>
    <property type="molecule type" value="Genomic_DNA"/>
</dbReference>
<dbReference type="InterPro" id="IPR044653">
    <property type="entry name" value="AZF1/2/3-like"/>
</dbReference>
<dbReference type="PANTHER" id="PTHR45988">
    <property type="entry name" value="C2H2 TYPE ZINC FINGER TRANSCRIPTION FACTOR FAMILY-RELATED"/>
    <property type="match status" value="1"/>
</dbReference>
<evidence type="ECO:0000256" key="3">
    <source>
        <dbReference type="ARBA" id="ARBA00022771"/>
    </source>
</evidence>
<keyword evidence="1" id="KW-0479">Metal-binding</keyword>
<dbReference type="Pfam" id="PF13912">
    <property type="entry name" value="zf-C2H2_6"/>
    <property type="match status" value="1"/>
</dbReference>
<dbReference type="AlphaFoldDB" id="A0A9E7KD04"/>
<name>A0A9E7KD04_9LILI</name>
<dbReference type="Proteomes" id="UP001055439">
    <property type="component" value="Chromosome 6"/>
</dbReference>
<dbReference type="SUPFAM" id="SSF57667">
    <property type="entry name" value="beta-beta-alpha zinc fingers"/>
    <property type="match status" value="1"/>
</dbReference>
<gene>
    <name evidence="10" type="ORF">MUK42_04288</name>
</gene>
<dbReference type="InterPro" id="IPR013087">
    <property type="entry name" value="Znf_C2H2_type"/>
</dbReference>
<dbReference type="InterPro" id="IPR036236">
    <property type="entry name" value="Znf_C2H2_sf"/>
</dbReference>
<evidence type="ECO:0000313" key="11">
    <source>
        <dbReference type="Proteomes" id="UP001055439"/>
    </source>
</evidence>
<keyword evidence="5" id="KW-0805">Transcription regulation</keyword>
<proteinExistence type="predicted"/>
<evidence type="ECO:0000259" key="9">
    <source>
        <dbReference type="PROSITE" id="PS50157"/>
    </source>
</evidence>
<sequence>MAKVNGQSVKECCDHRLRCCPPQTASLGVTNSTMFDAGTRPGIGSLAAASTKPRPRGSSTASASATAAASGGGRVHRCSVCLKTFPLGQALGGHKRCHNDGSVGSGTAAAAMTSSEGASSRHRAFYLNAPASPDPELDDVKRWVAAAVKEEEEVQSPPAFKKPRPVIPA</sequence>
<evidence type="ECO:0000256" key="6">
    <source>
        <dbReference type="ARBA" id="ARBA00023163"/>
    </source>
</evidence>
<dbReference type="PANTHER" id="PTHR45988:SF90">
    <property type="entry name" value="ZINC FINGER PROTEIN ZAT10-LIKE"/>
    <property type="match status" value="1"/>
</dbReference>
<evidence type="ECO:0000256" key="5">
    <source>
        <dbReference type="ARBA" id="ARBA00023015"/>
    </source>
</evidence>
<dbReference type="PROSITE" id="PS00028">
    <property type="entry name" value="ZINC_FINGER_C2H2_1"/>
    <property type="match status" value="1"/>
</dbReference>
<organism evidence="10 11">
    <name type="scientific">Musa troglodytarum</name>
    <name type="common">fe'i banana</name>
    <dbReference type="NCBI Taxonomy" id="320322"/>
    <lineage>
        <taxon>Eukaryota</taxon>
        <taxon>Viridiplantae</taxon>
        <taxon>Streptophyta</taxon>
        <taxon>Embryophyta</taxon>
        <taxon>Tracheophyta</taxon>
        <taxon>Spermatophyta</taxon>
        <taxon>Magnoliopsida</taxon>
        <taxon>Liliopsida</taxon>
        <taxon>Zingiberales</taxon>
        <taxon>Musaceae</taxon>
        <taxon>Musa</taxon>
    </lineage>
</organism>
<keyword evidence="2" id="KW-0677">Repeat</keyword>
<dbReference type="GO" id="GO:0000976">
    <property type="term" value="F:transcription cis-regulatory region binding"/>
    <property type="evidence" value="ECO:0007669"/>
    <property type="project" value="TreeGrafter"/>
</dbReference>
<feature type="domain" description="C2H2-type" evidence="9">
    <location>
        <begin position="76"/>
        <end position="98"/>
    </location>
</feature>
<keyword evidence="3 7" id="KW-0863">Zinc-finger</keyword>
<keyword evidence="4" id="KW-0862">Zinc</keyword>
<dbReference type="GO" id="GO:0008270">
    <property type="term" value="F:zinc ion binding"/>
    <property type="evidence" value="ECO:0007669"/>
    <property type="project" value="UniProtKB-KW"/>
</dbReference>
<evidence type="ECO:0000256" key="7">
    <source>
        <dbReference type="PROSITE-ProRule" id="PRU00042"/>
    </source>
</evidence>
<feature type="region of interest" description="Disordered" evidence="8">
    <location>
        <begin position="44"/>
        <end position="68"/>
    </location>
</feature>
<dbReference type="GO" id="GO:0003700">
    <property type="term" value="F:DNA-binding transcription factor activity"/>
    <property type="evidence" value="ECO:0007669"/>
    <property type="project" value="InterPro"/>
</dbReference>
<feature type="compositionally biased region" description="Low complexity" evidence="8">
    <location>
        <begin position="57"/>
        <end position="68"/>
    </location>
</feature>
<accession>A0A9E7KD04</accession>
<reference evidence="10" key="1">
    <citation type="submission" date="2022-05" db="EMBL/GenBank/DDBJ databases">
        <title>The Musa troglodytarum L. genome provides insights into the mechanism of non-climacteric behaviour and enrichment of carotenoids.</title>
        <authorList>
            <person name="Wang J."/>
        </authorList>
    </citation>
    <scope>NUCLEOTIDE SEQUENCE</scope>
    <source>
        <tissue evidence="10">Leaf</tissue>
    </source>
</reference>
<evidence type="ECO:0000256" key="4">
    <source>
        <dbReference type="ARBA" id="ARBA00022833"/>
    </source>
</evidence>
<dbReference type="GO" id="GO:0005634">
    <property type="term" value="C:nucleus"/>
    <property type="evidence" value="ECO:0007669"/>
    <property type="project" value="TreeGrafter"/>
</dbReference>
<dbReference type="PROSITE" id="PS50157">
    <property type="entry name" value="ZINC_FINGER_C2H2_2"/>
    <property type="match status" value="1"/>
</dbReference>
<evidence type="ECO:0000313" key="10">
    <source>
        <dbReference type="EMBL" id="URE12921.1"/>
    </source>
</evidence>
<evidence type="ECO:0000256" key="8">
    <source>
        <dbReference type="SAM" id="MobiDB-lite"/>
    </source>
</evidence>
<protein>
    <submittedName>
        <fullName evidence="10">Zinc finger protein</fullName>
    </submittedName>
</protein>
<evidence type="ECO:0000256" key="2">
    <source>
        <dbReference type="ARBA" id="ARBA00022737"/>
    </source>
</evidence>
<dbReference type="OrthoDB" id="40579at2759"/>
<keyword evidence="6" id="KW-0804">Transcription</keyword>
<evidence type="ECO:0000256" key="1">
    <source>
        <dbReference type="ARBA" id="ARBA00022723"/>
    </source>
</evidence>